<dbReference type="Pfam" id="PF22942">
    <property type="entry name" value="DUF7025"/>
    <property type="match status" value="1"/>
</dbReference>
<dbReference type="InterPro" id="IPR054289">
    <property type="entry name" value="DUF7025"/>
</dbReference>
<dbReference type="GO" id="GO:0005524">
    <property type="term" value="F:ATP binding"/>
    <property type="evidence" value="ECO:0007669"/>
    <property type="project" value="InterPro"/>
</dbReference>
<evidence type="ECO:0000313" key="4">
    <source>
        <dbReference type="Proteomes" id="UP000240883"/>
    </source>
</evidence>
<feature type="region of interest" description="Disordered" evidence="1">
    <location>
        <begin position="61"/>
        <end position="109"/>
    </location>
</feature>
<dbReference type="STRING" id="1448308.A0A2T2NY25"/>
<dbReference type="PANTHER" id="PTHR46411:SF3">
    <property type="entry name" value="AAA+ ATPASE DOMAIN-CONTAINING PROTEIN"/>
    <property type="match status" value="1"/>
</dbReference>
<dbReference type="Gene3D" id="3.40.50.300">
    <property type="entry name" value="P-loop containing nucleotide triphosphate hydrolases"/>
    <property type="match status" value="1"/>
</dbReference>
<dbReference type="CDD" id="cd19481">
    <property type="entry name" value="RecA-like_protease"/>
    <property type="match status" value="1"/>
</dbReference>
<dbReference type="Proteomes" id="UP000240883">
    <property type="component" value="Unassembled WGS sequence"/>
</dbReference>
<gene>
    <name evidence="3" type="ORF">BS50DRAFT_608857</name>
</gene>
<dbReference type="SMART" id="SM00382">
    <property type="entry name" value="AAA"/>
    <property type="match status" value="1"/>
</dbReference>
<dbReference type="Pfam" id="PF00004">
    <property type="entry name" value="AAA"/>
    <property type="match status" value="1"/>
</dbReference>
<dbReference type="SUPFAM" id="SSF52540">
    <property type="entry name" value="P-loop containing nucleoside triphosphate hydrolases"/>
    <property type="match status" value="1"/>
</dbReference>
<name>A0A2T2NY25_CORCC</name>
<feature type="compositionally biased region" description="Basic and acidic residues" evidence="1">
    <location>
        <begin position="97"/>
        <end position="109"/>
    </location>
</feature>
<evidence type="ECO:0000259" key="2">
    <source>
        <dbReference type="SMART" id="SM00382"/>
    </source>
</evidence>
<keyword evidence="4" id="KW-1185">Reference proteome</keyword>
<feature type="compositionally biased region" description="Polar residues" evidence="1">
    <location>
        <begin position="76"/>
        <end position="86"/>
    </location>
</feature>
<accession>A0A2T2NY25</accession>
<evidence type="ECO:0000313" key="3">
    <source>
        <dbReference type="EMBL" id="PSN70325.1"/>
    </source>
</evidence>
<proteinExistence type="predicted"/>
<sequence>MAPDVSDLDQQYVESLKQRNELIRQLNLSLQVQISEAKSRAVSVTVGATDVPTRVLAISPASPTTVLPPSPLKNAEVTNGASTQNPPDKPTGPSESKVPEQKDTSEAVPKKRFRVVVNRWNPASQKWEDSEYKSAQDEDENSRQITYRRIMDVDNERKVWSEECVIPLPGLKNLLRRTMTHVDHEWFESDTISFHSPFNEIVYNWNALEKEIEPQQDDTDELRNSRNDLKFLLDNVRISEPRKVKKYFEERDSHLRAKSVTFGTLWTLFQPGSKVLAKPFMDEWQMFEVQANWYYSASQNDRRIIDDNSGFDQYSHFHLFGAGFDWDGRHFRRYTYEFKFEKFEGRKPISGLKCFPEEYWPHENSAVDLAKLKSNLKDRGKMFVKLCTAKRQDYRCMYSGYLLYGLPPRTFRDEVRTLRRAIKRQSVIVDNSSFMESRRNPVKHFSCPPLGSGTWVDSVECCPCQSCLSGPIQSWSGHDSKSREDEREEFVKDSERLLLCPPKVLGYVPMERIWAQFSVAQLEHISAEQKEKDKLTFNKTLQLDPDHKEMLLALIKNHQAPKNRLTGDYPSNFVQDPIVGKGRGLAILLHGPPGVGKTLTAEAVALAAGKPLVPVSVAELGNAPHEAEDNLLDVFEDASRWDAVMVIDEADVFLEERVGTTDANRNALVSVLLRVLEYYDGIIILTTNRITSLDVAVQSRMHLAIQYKDFDETQKKTMFMKFLEHIPSDQIDGRDKIDFEVGRLCKRSDLNGRQIRNIVSGAQALAKSQDKKLSYDHIYKIYEATSDFVQSLKDLTLQKRGRNEAPR</sequence>
<dbReference type="EMBL" id="KZ678132">
    <property type="protein sequence ID" value="PSN70325.1"/>
    <property type="molecule type" value="Genomic_DNA"/>
</dbReference>
<feature type="domain" description="AAA+ ATPase" evidence="2">
    <location>
        <begin position="583"/>
        <end position="711"/>
    </location>
</feature>
<protein>
    <submittedName>
        <fullName evidence="3">P-loop containing nucleoside triphosphate hydrolase protein</fullName>
    </submittedName>
</protein>
<dbReference type="GO" id="GO:0016887">
    <property type="term" value="F:ATP hydrolysis activity"/>
    <property type="evidence" value="ECO:0007669"/>
    <property type="project" value="InterPro"/>
</dbReference>
<keyword evidence="3" id="KW-0378">Hydrolase</keyword>
<reference evidence="3 4" key="1">
    <citation type="journal article" date="2018" name="Front. Microbiol.">
        <title>Genome-Wide Analysis of Corynespora cassiicola Leaf Fall Disease Putative Effectors.</title>
        <authorList>
            <person name="Lopez D."/>
            <person name="Ribeiro S."/>
            <person name="Label P."/>
            <person name="Fumanal B."/>
            <person name="Venisse J.S."/>
            <person name="Kohler A."/>
            <person name="de Oliveira R.R."/>
            <person name="Labutti K."/>
            <person name="Lipzen A."/>
            <person name="Lail K."/>
            <person name="Bauer D."/>
            <person name="Ohm R.A."/>
            <person name="Barry K.W."/>
            <person name="Spatafora J."/>
            <person name="Grigoriev I.V."/>
            <person name="Martin F.M."/>
            <person name="Pujade-Renaud V."/>
        </authorList>
    </citation>
    <scope>NUCLEOTIDE SEQUENCE [LARGE SCALE GENOMIC DNA]</scope>
    <source>
        <strain evidence="3 4">Philippines</strain>
    </source>
</reference>
<dbReference type="OrthoDB" id="10042665at2759"/>
<dbReference type="PANTHER" id="PTHR46411">
    <property type="entry name" value="FAMILY ATPASE, PUTATIVE-RELATED"/>
    <property type="match status" value="1"/>
</dbReference>
<evidence type="ECO:0000256" key="1">
    <source>
        <dbReference type="SAM" id="MobiDB-lite"/>
    </source>
</evidence>
<dbReference type="AlphaFoldDB" id="A0A2T2NY25"/>
<dbReference type="InterPro" id="IPR027417">
    <property type="entry name" value="P-loop_NTPase"/>
</dbReference>
<organism evidence="3 4">
    <name type="scientific">Corynespora cassiicola Philippines</name>
    <dbReference type="NCBI Taxonomy" id="1448308"/>
    <lineage>
        <taxon>Eukaryota</taxon>
        <taxon>Fungi</taxon>
        <taxon>Dikarya</taxon>
        <taxon>Ascomycota</taxon>
        <taxon>Pezizomycotina</taxon>
        <taxon>Dothideomycetes</taxon>
        <taxon>Pleosporomycetidae</taxon>
        <taxon>Pleosporales</taxon>
        <taxon>Corynesporascaceae</taxon>
        <taxon>Corynespora</taxon>
    </lineage>
</organism>
<dbReference type="InterPro" id="IPR003959">
    <property type="entry name" value="ATPase_AAA_core"/>
</dbReference>
<dbReference type="InterPro" id="IPR003593">
    <property type="entry name" value="AAA+_ATPase"/>
</dbReference>